<dbReference type="EMBL" id="BFEA01000273">
    <property type="protein sequence ID" value="GBG77632.1"/>
    <property type="molecule type" value="Genomic_DNA"/>
</dbReference>
<dbReference type="InterPro" id="IPR038607">
    <property type="entry name" value="PhoD-like_sf"/>
</dbReference>
<reference evidence="2 3" key="1">
    <citation type="journal article" date="2018" name="Cell">
        <title>The Chara Genome: Secondary Complexity and Implications for Plant Terrestrialization.</title>
        <authorList>
            <person name="Nishiyama T."/>
            <person name="Sakayama H."/>
            <person name="Vries J.D."/>
            <person name="Buschmann H."/>
            <person name="Saint-Marcoux D."/>
            <person name="Ullrich K.K."/>
            <person name="Haas F.B."/>
            <person name="Vanderstraeten L."/>
            <person name="Becker D."/>
            <person name="Lang D."/>
            <person name="Vosolsobe S."/>
            <person name="Rombauts S."/>
            <person name="Wilhelmsson P.K.I."/>
            <person name="Janitza P."/>
            <person name="Kern R."/>
            <person name="Heyl A."/>
            <person name="Rumpler F."/>
            <person name="Villalobos L.I.A.C."/>
            <person name="Clay J.M."/>
            <person name="Skokan R."/>
            <person name="Toyoda A."/>
            <person name="Suzuki Y."/>
            <person name="Kagoshima H."/>
            <person name="Schijlen E."/>
            <person name="Tajeshwar N."/>
            <person name="Catarino B."/>
            <person name="Hetherington A.J."/>
            <person name="Saltykova A."/>
            <person name="Bonnot C."/>
            <person name="Breuninger H."/>
            <person name="Symeonidi A."/>
            <person name="Radhakrishnan G.V."/>
            <person name="Van Nieuwerburgh F."/>
            <person name="Deforce D."/>
            <person name="Chang C."/>
            <person name="Karol K.G."/>
            <person name="Hedrich R."/>
            <person name="Ulvskov P."/>
            <person name="Glockner G."/>
            <person name="Delwiche C.F."/>
            <person name="Petrasek J."/>
            <person name="Van de Peer Y."/>
            <person name="Friml J."/>
            <person name="Beilby M."/>
            <person name="Dolan L."/>
            <person name="Kohara Y."/>
            <person name="Sugano S."/>
            <person name="Fujiyama A."/>
            <person name="Delaux P.-M."/>
            <person name="Quint M."/>
            <person name="TheiBen G."/>
            <person name="Hagemann M."/>
            <person name="Harholt J."/>
            <person name="Dunand C."/>
            <person name="Zachgo S."/>
            <person name="Langdale J."/>
            <person name="Maumus F."/>
            <person name="Straeten D.V.D."/>
            <person name="Gould S.B."/>
            <person name="Rensing S.A."/>
        </authorList>
    </citation>
    <scope>NUCLEOTIDE SEQUENCE [LARGE SCALE GENOMIC DNA]</scope>
    <source>
        <strain evidence="2 3">S276</strain>
    </source>
</reference>
<evidence type="ECO:0000313" key="3">
    <source>
        <dbReference type="Proteomes" id="UP000265515"/>
    </source>
</evidence>
<accession>A0A388L5W5</accession>
<name>A0A388L5W5_CHABU</name>
<proteinExistence type="predicted"/>
<dbReference type="Proteomes" id="UP000265515">
    <property type="component" value="Unassembled WGS sequence"/>
</dbReference>
<dbReference type="AlphaFoldDB" id="A0A388L5W5"/>
<feature type="region of interest" description="Disordered" evidence="1">
    <location>
        <begin position="470"/>
        <end position="496"/>
    </location>
</feature>
<gene>
    <name evidence="2" type="ORF">CBR_g24078</name>
</gene>
<dbReference type="PANTHER" id="PTHR33987:SF2">
    <property type="entry name" value="ALKALINE PHOSPHATASE D"/>
    <property type="match status" value="1"/>
</dbReference>
<dbReference type="Gramene" id="GBG77632">
    <property type="protein sequence ID" value="GBG77632"/>
    <property type="gene ID" value="CBR_g24078"/>
</dbReference>
<dbReference type="OrthoDB" id="10266805at2759"/>
<evidence type="ECO:0000313" key="2">
    <source>
        <dbReference type="EMBL" id="GBG77632.1"/>
    </source>
</evidence>
<organism evidence="2 3">
    <name type="scientific">Chara braunii</name>
    <name type="common">Braun's stonewort</name>
    <dbReference type="NCBI Taxonomy" id="69332"/>
    <lineage>
        <taxon>Eukaryota</taxon>
        <taxon>Viridiplantae</taxon>
        <taxon>Streptophyta</taxon>
        <taxon>Charophyceae</taxon>
        <taxon>Charales</taxon>
        <taxon>Characeae</taxon>
        <taxon>Chara</taxon>
    </lineage>
</organism>
<dbReference type="OMA" id="CACEATY"/>
<dbReference type="PANTHER" id="PTHR33987">
    <property type="entry name" value="CALCINEURIN-LIKE METALLO-PHOSPHOESTERASE SUPERFAMILY PROTEIN"/>
    <property type="match status" value="1"/>
</dbReference>
<feature type="region of interest" description="Disordered" evidence="1">
    <location>
        <begin position="1"/>
        <end position="28"/>
    </location>
</feature>
<feature type="compositionally biased region" description="Gly residues" evidence="1">
    <location>
        <begin position="479"/>
        <end position="491"/>
    </location>
</feature>
<feature type="compositionally biased region" description="Low complexity" evidence="1">
    <location>
        <begin position="1"/>
        <end position="21"/>
    </location>
</feature>
<comment type="caution">
    <text evidence="2">The sequence shown here is derived from an EMBL/GenBank/DDBJ whole genome shotgun (WGS) entry which is preliminary data.</text>
</comment>
<dbReference type="Gene3D" id="3.60.21.70">
    <property type="entry name" value="PhoD-like phosphatase"/>
    <property type="match status" value="1"/>
</dbReference>
<protein>
    <submittedName>
        <fullName evidence="2">Uncharacterized protein</fullName>
    </submittedName>
</protein>
<evidence type="ECO:0000256" key="1">
    <source>
        <dbReference type="SAM" id="MobiDB-lite"/>
    </source>
</evidence>
<sequence length="704" mass="77708">MALRPSSSTSSLRRSRGGVVSDAETGTPPVRHWWKTTEQFLVNLPTRPFPVAIMCLFLFSVVSWLTSSALISNLGPQGTGAPALGGMGEQTFVGLAGVQPEAEPVFLHTSDWNESNGVLALEKRRKSVVQQQLGSSGVSRASDRGAAASRVFQPAAMPEGHIVSKVAFGSCTARVVVPQPIWAWGVIPSEPHAWIWNGDFSYTDAPGVDCRVEVSHKNCNCTKNWLRKSKASCLAGDIPHAKWKLGKQVNHPDYKEFLKFMCSQPGTEVGPPPPMYDLSSCARPILGTWDDHDYNWQDGDRRLPTKEQQKELFLDAFGVPPYDERRERGRGLYTKHVLNAGVRGKEIDVLLLDERFHKDPKPCHNRREFCEKVALSSPTKEKYTWCMDFLLGEAGSKPSCCSKDERMYQGWCKNPKSVQDPLWRHACDPTYRHYGADRLILDQVTGRLRLRAKNESCKGAGVTIAEVTEGKEKEEEIGRGGGGGGGGGGGDGCREEEEEEDKDGVLCDILGFRQRKWLRNVLYESDAPLKLLVSGSPVINNPKPFICGKALKKRPAVQCVCLDDFDCFRPAQINLIHTMVGAPGCVVVLTGDLHFSDIKVIRSGQNLYSADYMTANLPHPVYQVMASGLTTDTARNFSCDGIRLDHAGLREHGDCAIVTGPAFGMLEVDWDSPERLVHLEIRDGHTGAVRLRSRFSLNGCQSVF</sequence>
<keyword evidence="3" id="KW-1185">Reference proteome</keyword>
<dbReference type="STRING" id="69332.A0A388L5W5"/>